<dbReference type="SUPFAM" id="SSF53850">
    <property type="entry name" value="Periplasmic binding protein-like II"/>
    <property type="match status" value="1"/>
</dbReference>
<sequence>MGEKTMQFSRRTTLLAGAAALVGLALPAYSQGNARLPTIRIGTLENGTVNWEIETIRRRGLDVENGFRLLPLILAGNPATQVAMQGGEVDTIVSDWLWVAQQRSRGTGFRFLPYSTAVGGVMVRADSPVQSLADLKGRKIGIAGGPVDKSWLILRAWSREKLGEDLAGVTEQVFGAPPMILNAAETGEVDAAINFWHFQAKMKARGMREIINVETAASDLGLDPSTPLLGYVLRDEWITSNPQLAEGLARASRSAKDILARNDAAWQDLRPIMEAADDAEFEALKAGWRAGIPAHGPVDAENAQKMFATMAELGGDELTGGVTALPEGLFWWPE</sequence>
<evidence type="ECO:0000259" key="1">
    <source>
        <dbReference type="Pfam" id="PF09084"/>
    </source>
</evidence>
<accession>A0AAD3NW48</accession>
<reference evidence="2" key="2">
    <citation type="submission" date="2023-01" db="EMBL/GenBank/DDBJ databases">
        <authorList>
            <person name="Sun Q."/>
            <person name="Evtushenko L."/>
        </authorList>
    </citation>
    <scope>NUCLEOTIDE SEQUENCE</scope>
    <source>
        <strain evidence="2">VKM B-2222</strain>
    </source>
</reference>
<dbReference type="InterPro" id="IPR015168">
    <property type="entry name" value="SsuA/THI5"/>
</dbReference>
<gene>
    <name evidence="2" type="ORF">GCM10017635_03730</name>
</gene>
<evidence type="ECO:0000313" key="3">
    <source>
        <dbReference type="Proteomes" id="UP001143349"/>
    </source>
</evidence>
<dbReference type="PANTHER" id="PTHR30024">
    <property type="entry name" value="ALIPHATIC SULFONATES-BINDING PROTEIN-RELATED"/>
    <property type="match status" value="1"/>
</dbReference>
<protein>
    <submittedName>
        <fullName evidence="2">ABC transporter substrate-binding protein</fullName>
    </submittedName>
</protein>
<name>A0AAD3NW48_9RHOB</name>
<dbReference type="Proteomes" id="UP001143349">
    <property type="component" value="Unassembled WGS sequence"/>
</dbReference>
<dbReference type="AlphaFoldDB" id="A0AAD3NW48"/>
<reference evidence="2" key="1">
    <citation type="journal article" date="2014" name="Int. J. Syst. Evol. Microbiol.">
        <title>Complete genome sequence of Corynebacterium casei LMG S-19264T (=DSM 44701T), isolated from a smear-ripened cheese.</title>
        <authorList>
            <consortium name="US DOE Joint Genome Institute (JGI-PGF)"/>
            <person name="Walter F."/>
            <person name="Albersmeier A."/>
            <person name="Kalinowski J."/>
            <person name="Ruckert C."/>
        </authorList>
    </citation>
    <scope>NUCLEOTIDE SEQUENCE</scope>
    <source>
        <strain evidence="2">VKM B-2222</strain>
    </source>
</reference>
<proteinExistence type="predicted"/>
<evidence type="ECO:0000313" key="2">
    <source>
        <dbReference type="EMBL" id="GLK62904.1"/>
    </source>
</evidence>
<dbReference type="Gene3D" id="3.40.190.10">
    <property type="entry name" value="Periplasmic binding protein-like II"/>
    <property type="match status" value="2"/>
</dbReference>
<dbReference type="EMBL" id="BSFH01000008">
    <property type="protein sequence ID" value="GLK62904.1"/>
    <property type="molecule type" value="Genomic_DNA"/>
</dbReference>
<dbReference type="PANTHER" id="PTHR30024:SF48">
    <property type="entry name" value="ABC TRANSPORTER SUBSTRATE-BINDING PROTEIN"/>
    <property type="match status" value="1"/>
</dbReference>
<comment type="caution">
    <text evidence="2">The sequence shown here is derived from an EMBL/GenBank/DDBJ whole genome shotgun (WGS) entry which is preliminary data.</text>
</comment>
<keyword evidence="3" id="KW-1185">Reference proteome</keyword>
<organism evidence="2 3">
    <name type="scientific">Paracoccus kondratievae</name>
    <dbReference type="NCBI Taxonomy" id="135740"/>
    <lineage>
        <taxon>Bacteria</taxon>
        <taxon>Pseudomonadati</taxon>
        <taxon>Pseudomonadota</taxon>
        <taxon>Alphaproteobacteria</taxon>
        <taxon>Rhodobacterales</taxon>
        <taxon>Paracoccaceae</taxon>
        <taxon>Paracoccus</taxon>
    </lineage>
</organism>
<dbReference type="Pfam" id="PF09084">
    <property type="entry name" value="NMT1"/>
    <property type="match status" value="1"/>
</dbReference>
<feature type="domain" description="SsuA/THI5-like" evidence="1">
    <location>
        <begin position="116"/>
        <end position="259"/>
    </location>
</feature>